<protein>
    <submittedName>
        <fullName evidence="1">2'-5' RNA ligase family protein</fullName>
    </submittedName>
</protein>
<dbReference type="SUPFAM" id="SSF55144">
    <property type="entry name" value="LigT-like"/>
    <property type="match status" value="1"/>
</dbReference>
<dbReference type="EMBL" id="SUME01000009">
    <property type="protein sequence ID" value="TJZ52416.1"/>
    <property type="molecule type" value="Genomic_DNA"/>
</dbReference>
<dbReference type="OrthoDB" id="980044at2"/>
<dbReference type="AlphaFoldDB" id="A0A4U0NEF3"/>
<dbReference type="InterPro" id="IPR009097">
    <property type="entry name" value="Cyclic_Pdiesterase"/>
</dbReference>
<dbReference type="Gene3D" id="3.90.1140.10">
    <property type="entry name" value="Cyclic phosphodiesterase"/>
    <property type="match status" value="1"/>
</dbReference>
<dbReference type="GO" id="GO:0016874">
    <property type="term" value="F:ligase activity"/>
    <property type="evidence" value="ECO:0007669"/>
    <property type="project" value="UniProtKB-KW"/>
</dbReference>
<keyword evidence="2" id="KW-1185">Reference proteome</keyword>
<organism evidence="1 2">
    <name type="scientific">Sphingobacterium olei</name>
    <dbReference type="NCBI Taxonomy" id="2571155"/>
    <lineage>
        <taxon>Bacteria</taxon>
        <taxon>Pseudomonadati</taxon>
        <taxon>Bacteroidota</taxon>
        <taxon>Sphingobacteriia</taxon>
        <taxon>Sphingobacteriales</taxon>
        <taxon>Sphingobacteriaceae</taxon>
        <taxon>Sphingobacterium</taxon>
    </lineage>
</organism>
<comment type="caution">
    <text evidence="1">The sequence shown here is derived from an EMBL/GenBank/DDBJ whole genome shotgun (WGS) entry which is preliminary data.</text>
</comment>
<sequence>MKYSLVIHPGADVIDYVKDLKKQLEQNIGWYASVNSLAHISICEFESDEVDVAKIKTKLIYLAEFEKAQYVYLSDFNQYKQHTFFIEPSLYSKAYLKDMFRRVINHLKPHIVGLEDKGNDPHVTIARKLDENKMAVAKKLFTHVDKSFFCDSFSLRKFNSDKGQYEIMQRFSFGNKNREEGQLSLF</sequence>
<evidence type="ECO:0000313" key="2">
    <source>
        <dbReference type="Proteomes" id="UP000306808"/>
    </source>
</evidence>
<evidence type="ECO:0000313" key="1">
    <source>
        <dbReference type="EMBL" id="TJZ52416.1"/>
    </source>
</evidence>
<accession>A0A4U0NEF3</accession>
<keyword evidence="1" id="KW-0436">Ligase</keyword>
<reference evidence="1 2" key="1">
    <citation type="submission" date="2019-04" db="EMBL/GenBank/DDBJ databases">
        <title>Sphingobacterium olei sp. nov., isolated from oil-contaminated soil.</title>
        <authorList>
            <person name="Liu B."/>
        </authorList>
    </citation>
    <scope>NUCLEOTIDE SEQUENCE [LARGE SCALE GENOMIC DNA]</scope>
    <source>
        <strain evidence="1 2">HAL-9</strain>
    </source>
</reference>
<name>A0A4U0NEF3_9SPHI</name>
<dbReference type="Proteomes" id="UP000306808">
    <property type="component" value="Unassembled WGS sequence"/>
</dbReference>
<dbReference type="RefSeq" id="WP_136902828.1">
    <property type="nucleotide sequence ID" value="NZ_SUME01000009.1"/>
</dbReference>
<gene>
    <name evidence="1" type="ORF">FAZ15_18630</name>
</gene>
<proteinExistence type="predicted"/>